<sequence length="51" mass="6192">MAKSLHDRNTTESDRIVERIENWLDHHNESKELLRDWQECDVDRKLARSSQ</sequence>
<protein>
    <submittedName>
        <fullName evidence="1">Uncharacterized protein</fullName>
    </submittedName>
</protein>
<proteinExistence type="predicted"/>
<evidence type="ECO:0000313" key="2">
    <source>
        <dbReference type="Proteomes" id="UP000828390"/>
    </source>
</evidence>
<reference evidence="1" key="1">
    <citation type="journal article" date="2019" name="bioRxiv">
        <title>The Genome of the Zebra Mussel, Dreissena polymorpha: A Resource for Invasive Species Research.</title>
        <authorList>
            <person name="McCartney M.A."/>
            <person name="Auch B."/>
            <person name="Kono T."/>
            <person name="Mallez S."/>
            <person name="Zhang Y."/>
            <person name="Obille A."/>
            <person name="Becker A."/>
            <person name="Abrahante J.E."/>
            <person name="Garbe J."/>
            <person name="Badalamenti J.P."/>
            <person name="Herman A."/>
            <person name="Mangelson H."/>
            <person name="Liachko I."/>
            <person name="Sullivan S."/>
            <person name="Sone E.D."/>
            <person name="Koren S."/>
            <person name="Silverstein K.A.T."/>
            <person name="Beckman K.B."/>
            <person name="Gohl D.M."/>
        </authorList>
    </citation>
    <scope>NUCLEOTIDE SEQUENCE</scope>
    <source>
        <strain evidence="1">Duluth1</strain>
        <tissue evidence="1">Whole animal</tissue>
    </source>
</reference>
<accession>A0A9D3XZI2</accession>
<reference evidence="1" key="2">
    <citation type="submission" date="2020-11" db="EMBL/GenBank/DDBJ databases">
        <authorList>
            <person name="McCartney M.A."/>
            <person name="Auch B."/>
            <person name="Kono T."/>
            <person name="Mallez S."/>
            <person name="Becker A."/>
            <person name="Gohl D.M."/>
            <person name="Silverstein K.A.T."/>
            <person name="Koren S."/>
            <person name="Bechman K.B."/>
            <person name="Herman A."/>
            <person name="Abrahante J.E."/>
            <person name="Garbe J."/>
        </authorList>
    </citation>
    <scope>NUCLEOTIDE SEQUENCE</scope>
    <source>
        <strain evidence="1">Duluth1</strain>
        <tissue evidence="1">Whole animal</tissue>
    </source>
</reference>
<name>A0A9D3XZI2_DREPO</name>
<dbReference type="AlphaFoldDB" id="A0A9D3XZI2"/>
<comment type="caution">
    <text evidence="1">The sequence shown here is derived from an EMBL/GenBank/DDBJ whole genome shotgun (WGS) entry which is preliminary data.</text>
</comment>
<keyword evidence="2" id="KW-1185">Reference proteome</keyword>
<dbReference type="EMBL" id="JAIWYP010000075">
    <property type="protein sequence ID" value="KAH3690171.1"/>
    <property type="molecule type" value="Genomic_DNA"/>
</dbReference>
<gene>
    <name evidence="1" type="ORF">DPMN_191890</name>
</gene>
<dbReference type="Proteomes" id="UP000828390">
    <property type="component" value="Unassembled WGS sequence"/>
</dbReference>
<organism evidence="1 2">
    <name type="scientific">Dreissena polymorpha</name>
    <name type="common">Zebra mussel</name>
    <name type="synonym">Mytilus polymorpha</name>
    <dbReference type="NCBI Taxonomy" id="45954"/>
    <lineage>
        <taxon>Eukaryota</taxon>
        <taxon>Metazoa</taxon>
        <taxon>Spiralia</taxon>
        <taxon>Lophotrochozoa</taxon>
        <taxon>Mollusca</taxon>
        <taxon>Bivalvia</taxon>
        <taxon>Autobranchia</taxon>
        <taxon>Heteroconchia</taxon>
        <taxon>Euheterodonta</taxon>
        <taxon>Imparidentia</taxon>
        <taxon>Neoheterodontei</taxon>
        <taxon>Myida</taxon>
        <taxon>Dreissenoidea</taxon>
        <taxon>Dreissenidae</taxon>
        <taxon>Dreissena</taxon>
    </lineage>
</organism>
<evidence type="ECO:0000313" key="1">
    <source>
        <dbReference type="EMBL" id="KAH3690171.1"/>
    </source>
</evidence>